<proteinExistence type="predicted"/>
<dbReference type="EMBL" id="BOOW01000013">
    <property type="protein sequence ID" value="GII92023.1"/>
    <property type="molecule type" value="Genomic_DNA"/>
</dbReference>
<evidence type="ECO:0000259" key="1">
    <source>
        <dbReference type="Pfam" id="PF11706"/>
    </source>
</evidence>
<evidence type="ECO:0000313" key="2">
    <source>
        <dbReference type="EMBL" id="GII92023.1"/>
    </source>
</evidence>
<dbReference type="InterPro" id="IPR010852">
    <property type="entry name" value="ABATE"/>
</dbReference>
<dbReference type="InterPro" id="IPR023286">
    <property type="entry name" value="ABATE_dom_sf"/>
</dbReference>
<dbReference type="PANTHER" id="PTHR35525:SF3">
    <property type="entry name" value="BLL6575 PROTEIN"/>
    <property type="match status" value="1"/>
</dbReference>
<comment type="caution">
    <text evidence="2">The sequence shown here is derived from an EMBL/GenBank/DDBJ whole genome shotgun (WGS) entry which is preliminary data.</text>
</comment>
<dbReference type="Pfam" id="PF11706">
    <property type="entry name" value="zf-CGNR"/>
    <property type="match status" value="1"/>
</dbReference>
<dbReference type="Proteomes" id="UP000606172">
    <property type="component" value="Unassembled WGS sequence"/>
</dbReference>
<keyword evidence="3" id="KW-1185">Reference proteome</keyword>
<dbReference type="Gene3D" id="1.10.3300.10">
    <property type="entry name" value="Jann2411-like domain"/>
    <property type="match status" value="1"/>
</dbReference>
<organism evidence="2 3">
    <name type="scientific">Sinosporangium siamense</name>
    <dbReference type="NCBI Taxonomy" id="1367973"/>
    <lineage>
        <taxon>Bacteria</taxon>
        <taxon>Bacillati</taxon>
        <taxon>Actinomycetota</taxon>
        <taxon>Actinomycetes</taxon>
        <taxon>Streptosporangiales</taxon>
        <taxon>Streptosporangiaceae</taxon>
        <taxon>Sinosporangium</taxon>
    </lineage>
</organism>
<protein>
    <recommendedName>
        <fullName evidence="1">Zinc finger CGNR domain-containing protein</fullName>
    </recommendedName>
</protein>
<dbReference type="SUPFAM" id="SSF160904">
    <property type="entry name" value="Jann2411-like"/>
    <property type="match status" value="1"/>
</dbReference>
<dbReference type="InterPro" id="IPR021005">
    <property type="entry name" value="Znf_CGNR"/>
</dbReference>
<gene>
    <name evidence="2" type="ORF">Ssi02_22540</name>
</gene>
<feature type="domain" description="Zinc finger CGNR" evidence="1">
    <location>
        <begin position="129"/>
        <end position="170"/>
    </location>
</feature>
<evidence type="ECO:0000313" key="3">
    <source>
        <dbReference type="Proteomes" id="UP000606172"/>
    </source>
</evidence>
<sequence>MEYVSETPAHVALILDFANTVDIEEGTDEFATAEGFTTWMADHGLPVPASRHGEGVDLRTGIRARVLITNGGEPPAGDLTTGQAVLDRLPLHVRLGERPEPGSPLPSADPLGRIAAAWALTVATGDWRRLKQCPDHDCGWVFWDATRSRTRRWCSMRVCGNRAKARNFAQARRDRPE</sequence>
<name>A0A919RDS5_9ACTN</name>
<dbReference type="AlphaFoldDB" id="A0A919RDS5"/>
<reference evidence="2" key="1">
    <citation type="submission" date="2021-01" db="EMBL/GenBank/DDBJ databases">
        <title>Whole genome shotgun sequence of Sinosporangium siamense NBRC 109515.</title>
        <authorList>
            <person name="Komaki H."/>
            <person name="Tamura T."/>
        </authorList>
    </citation>
    <scope>NUCLEOTIDE SEQUENCE</scope>
    <source>
        <strain evidence="2">NBRC 109515</strain>
    </source>
</reference>
<dbReference type="Pfam" id="PF07336">
    <property type="entry name" value="ABATE"/>
    <property type="match status" value="1"/>
</dbReference>
<dbReference type="RefSeq" id="WP_204024488.1">
    <property type="nucleotide sequence ID" value="NZ_BOOW01000013.1"/>
</dbReference>
<accession>A0A919RDS5</accession>
<dbReference type="PANTHER" id="PTHR35525">
    <property type="entry name" value="BLL6575 PROTEIN"/>
    <property type="match status" value="1"/>
</dbReference>